<evidence type="ECO:0000259" key="6">
    <source>
        <dbReference type="SMART" id="SM00499"/>
    </source>
</evidence>
<keyword evidence="5" id="KW-0732">Signal</keyword>
<proteinExistence type="inferred from homology"/>
<dbReference type="SUPFAM" id="SSF47699">
    <property type="entry name" value="Bifunctional inhibitor/lipid-transfer protein/seed storage 2S albumin"/>
    <property type="match status" value="1"/>
</dbReference>
<reference evidence="7 8" key="2">
    <citation type="submission" date="2020-07" db="EMBL/GenBank/DDBJ databases">
        <title>Genome assembly of wild tea tree DASZ reveals pedigree and selection history of tea varieties.</title>
        <authorList>
            <person name="Zhang W."/>
        </authorList>
    </citation>
    <scope>NUCLEOTIDE SEQUENCE [LARGE SCALE GENOMIC DNA]</scope>
    <source>
        <strain evidence="8">cv. G240</strain>
        <tissue evidence="7">Leaf</tissue>
    </source>
</reference>
<comment type="caution">
    <text evidence="7">The sequence shown here is derived from an EMBL/GenBank/DDBJ whole genome shotgun (WGS) entry which is preliminary data.</text>
</comment>
<sequence length="115" mass="12107">MKGVAITLVVVVVLATVQLMAKPSNAAINCSQVEGALSPCIQYLTQGGTPSDTCCSGVRNLQSEVQTKEDRQAACSCMKTAAASFQIRDDAAAELPQKCEVQINIPISRNTDCTS</sequence>
<evidence type="ECO:0000256" key="4">
    <source>
        <dbReference type="RuleBase" id="RU000628"/>
    </source>
</evidence>
<evidence type="ECO:0000313" key="7">
    <source>
        <dbReference type="EMBL" id="KAF5933522.1"/>
    </source>
</evidence>
<evidence type="ECO:0000256" key="1">
    <source>
        <dbReference type="ARBA" id="ARBA00009748"/>
    </source>
</evidence>
<comment type="function">
    <text evidence="4">Plant non-specific lipid-transfer proteins transfer phospholipids as well as galactolipids across membranes. May play a role in wax or cutin deposition in the cell walls of expanding epidermal cells and certain secretory tissues.</text>
</comment>
<dbReference type="CDD" id="cd01960">
    <property type="entry name" value="nsLTP1"/>
    <property type="match status" value="1"/>
</dbReference>
<dbReference type="Gene3D" id="1.10.110.10">
    <property type="entry name" value="Plant lipid-transfer and hydrophobic proteins"/>
    <property type="match status" value="1"/>
</dbReference>
<dbReference type="AlphaFoldDB" id="A0A7J7FYP0"/>
<dbReference type="EMBL" id="JACBKZ010000014">
    <property type="protein sequence ID" value="KAF5933522.1"/>
    <property type="molecule type" value="Genomic_DNA"/>
</dbReference>
<dbReference type="SMART" id="SM00499">
    <property type="entry name" value="AAI"/>
    <property type="match status" value="1"/>
</dbReference>
<evidence type="ECO:0000256" key="5">
    <source>
        <dbReference type="SAM" id="SignalP"/>
    </source>
</evidence>
<dbReference type="GO" id="GO:0006869">
    <property type="term" value="P:lipid transport"/>
    <property type="evidence" value="ECO:0007669"/>
    <property type="project" value="InterPro"/>
</dbReference>
<dbReference type="Pfam" id="PF00234">
    <property type="entry name" value="Tryp_alpha_amyl"/>
    <property type="match status" value="1"/>
</dbReference>
<evidence type="ECO:0000256" key="3">
    <source>
        <dbReference type="ARBA" id="ARBA00023121"/>
    </source>
</evidence>
<feature type="domain" description="Bifunctional inhibitor/plant lipid transfer protein/seed storage helical" evidence="6">
    <location>
        <begin position="30"/>
        <end position="113"/>
    </location>
</feature>
<keyword evidence="8" id="KW-1185">Reference proteome</keyword>
<comment type="similarity">
    <text evidence="1 4">Belongs to the plant LTP family.</text>
</comment>
<dbReference type="InterPro" id="IPR000528">
    <property type="entry name" value="Plant_nsLTP"/>
</dbReference>
<reference evidence="8" key="1">
    <citation type="journal article" date="2020" name="Nat. Commun.">
        <title>Genome assembly of wild tea tree DASZ reveals pedigree and selection history of tea varieties.</title>
        <authorList>
            <person name="Zhang W."/>
            <person name="Zhang Y."/>
            <person name="Qiu H."/>
            <person name="Guo Y."/>
            <person name="Wan H."/>
            <person name="Zhang X."/>
            <person name="Scossa F."/>
            <person name="Alseekh S."/>
            <person name="Zhang Q."/>
            <person name="Wang P."/>
            <person name="Xu L."/>
            <person name="Schmidt M.H."/>
            <person name="Jia X."/>
            <person name="Li D."/>
            <person name="Zhu A."/>
            <person name="Guo F."/>
            <person name="Chen W."/>
            <person name="Ni D."/>
            <person name="Usadel B."/>
            <person name="Fernie A.R."/>
            <person name="Wen W."/>
        </authorList>
    </citation>
    <scope>NUCLEOTIDE SEQUENCE [LARGE SCALE GENOMIC DNA]</scope>
    <source>
        <strain evidence="8">cv. G240</strain>
    </source>
</reference>
<evidence type="ECO:0000313" key="8">
    <source>
        <dbReference type="Proteomes" id="UP000593564"/>
    </source>
</evidence>
<keyword evidence="2 4" id="KW-0813">Transport</keyword>
<dbReference type="InterPro" id="IPR036312">
    <property type="entry name" value="Bifun_inhib/LTP/seed_sf"/>
</dbReference>
<feature type="chain" id="PRO_5029534758" description="Non-specific lipid-transfer protein" evidence="5">
    <location>
        <begin position="27"/>
        <end position="115"/>
    </location>
</feature>
<dbReference type="GO" id="GO:0008289">
    <property type="term" value="F:lipid binding"/>
    <property type="evidence" value="ECO:0007669"/>
    <property type="project" value="UniProtKB-KW"/>
</dbReference>
<dbReference type="PRINTS" id="PR00382">
    <property type="entry name" value="LIPIDTRNSFER"/>
</dbReference>
<gene>
    <name evidence="7" type="ORF">HYC85_029693</name>
</gene>
<dbReference type="PANTHER" id="PTHR33076">
    <property type="entry name" value="NON-SPECIFIC LIPID-TRANSFER PROTEIN 2-RELATED"/>
    <property type="match status" value="1"/>
</dbReference>
<name>A0A7J7FYP0_CAMSI</name>
<feature type="signal peptide" evidence="5">
    <location>
        <begin position="1"/>
        <end position="26"/>
    </location>
</feature>
<organism evidence="7 8">
    <name type="scientific">Camellia sinensis</name>
    <name type="common">Tea plant</name>
    <name type="synonym">Thea sinensis</name>
    <dbReference type="NCBI Taxonomy" id="4442"/>
    <lineage>
        <taxon>Eukaryota</taxon>
        <taxon>Viridiplantae</taxon>
        <taxon>Streptophyta</taxon>
        <taxon>Embryophyta</taxon>
        <taxon>Tracheophyta</taxon>
        <taxon>Spermatophyta</taxon>
        <taxon>Magnoliopsida</taxon>
        <taxon>eudicotyledons</taxon>
        <taxon>Gunneridae</taxon>
        <taxon>Pentapetalae</taxon>
        <taxon>asterids</taxon>
        <taxon>Ericales</taxon>
        <taxon>Theaceae</taxon>
        <taxon>Camellia</taxon>
    </lineage>
</organism>
<keyword evidence="3 4" id="KW-0446">Lipid-binding</keyword>
<dbReference type="Proteomes" id="UP000593564">
    <property type="component" value="Unassembled WGS sequence"/>
</dbReference>
<accession>A0A7J7FYP0</accession>
<evidence type="ECO:0000256" key="2">
    <source>
        <dbReference type="ARBA" id="ARBA00022448"/>
    </source>
</evidence>
<protein>
    <recommendedName>
        <fullName evidence="4">Non-specific lipid-transfer protein</fullName>
    </recommendedName>
</protein>
<dbReference type="InterPro" id="IPR016140">
    <property type="entry name" value="Bifunc_inhib/LTP/seed_store"/>
</dbReference>